<proteinExistence type="predicted"/>
<protein>
    <submittedName>
        <fullName evidence="1">Uncharacterized protein</fullName>
    </submittedName>
</protein>
<dbReference type="Proteomes" id="UP001062846">
    <property type="component" value="Chromosome 1"/>
</dbReference>
<comment type="caution">
    <text evidence="1">The sequence shown here is derived from an EMBL/GenBank/DDBJ whole genome shotgun (WGS) entry which is preliminary data.</text>
</comment>
<sequence length="2543" mass="281660">MLPFSSTLSAQIRYLLQSLNGSNSDHVFQELCQYVGYGTEGSILLLQTCLDHLNIYGKDLKNLQPEPIVGPIFKFVLDKPNFSTVLSESLRSAAINEEFVESLSNALHLSASEKIGFGLALLDSENSDVRMCGKNFCMAQIGELFTSHACVDSIEQIQNIFMFLHRSEGLSKHVDSFVQMLSLLQLKESDRFILAPLLSKEFDEATVLRSLDLFDEGDENDFDTVLAEMEKEMSMADVMKELGYGCTVNVSQCTETLSLFLPLTAMTVSRILGTIARTHAALEDNQNAFSTFCSALSTGSSTDMPSLSSWNIDVLINSIKQLAPETNWTSVVENLDHDGFYFPNEAAFSFFMSVYRHACQDPFPLHAICGSVWKNTDGQLSFLKHAVAVPPEVFSFAHSGRQLAYVDAVHGQKFQFGHKNHAWLSLDLLEVLCLLAERGHASTVRSMLKHPLEHCPEVLLLGMAHINTAYNLLQFEISSTVFPIILRNSAGSGTVLQLWQVNPNLLLRGFLDAYNTNPDDIRRVLDVCQELKILLQVLDMVPSYFGIRLAALGSRKELVDLENWLSSNLTTYKDVFFEECLKFLKEIQFGVSQDVSVDHFNPSGGLPNVYSETSPTFLKVLQAHTGLIISSQLSEEVGKLTFMNANSRMKTSGATDSSPSDGYTDDIEAEANSYFHQMFSGQLTIDTMIQMLARFKESPENREQSIFECMIGNLFEEYKFFPKYPERQLKIAAVLFGSLIKHQLVTHLTLGIALRGVLDALRKPPDSKMFVFGTKALEQFVDRLIEWPPYCNHILQMSHLRSSHSELVAFIERALERISLGHSESDGGHNASMDLQHGSIQANAPNMEIAKKYLYMVFIDLENTYDREIADDVTHRIQVGWLKWGSATCVLCDKRVPTKLKGKFYGTAIRPTMFYGAECWPIKKQQVNKMSVAEMRMLRWMCGKTRRRNETVCEMVGVAPIEEKLMANRLRWFGHIYRRPGDAVVKRADRIALGSNATGRGRPKLTLDAVVPKDLSIMPGPSFPLIGSVGTQPGPHISSSMELQLKNQIRLDESQKVPVTSSNYMKPLTSTGGQSSLVSTSDAPSIQKALQPQSSASVSSVLSSSTGFTRPSRAITSARFGSALNIETLVAAAERRETPLEAPASEIQDKISFIINNLSSTNFEAKAKEFSEILTEQYYPWFAQYMVMKRASIEPNFHDLYLKFIDKVNSKPLNKEIVQATYENCKVLLGSELIKSSSEERSLLKNLGSWLGKITIGRNQVLRAREIDPKSLIIEAYEKGLMIAVIPFTSKILEPCQSSLAYQPPNPWTMGILGLLAEIYAMPNLKMNLKFDIEVLFKNLVVDLKDVTPTSLLKDRVRQVEGNPDFSNKDVGVPQQQIVAEVKSGTISALNQVDLPLEVASPSHPGGHSHILSQYAAPLHPLTEDEKLAALGLPDQLPSAQGLLQRQSSFAVSQLPTPTSNIEQQVIVNPKLHALGLYLHFQSVVPIAMDRAIKEIVSGIVQRSVSIATQTTKELVLKDYAMELDETRIRNAAHLMVASLAGSLAHVTCKEPLRGSISSQLRNSLQGLNIASDLLEQAVQLVTNDNLDLGCALIEQAATEKAIQTIDGEIAQQLSIRRKHREGVGPAYFDSGIYAQGQVGVLPEALRPKPGRLSHSQQRVYEDFVRLPWQNQSSHSSNALAVASTGSPASSGMSRVYSSASGQLNPGIYSSGLGNTGIQHQPLDIVSEEMESSSAQLHSASSALIGAADGVNPHDFENDAVASFPSATTPELHSLEISNIVKESGASSHPLPSTPTTDRLGSSTSEPLLTTGDALEKYQIISEKLESLVTNDAIDADIQGVIVEVPGIILRCISRDEAALAVAQKVFKGLYENALNSAHVAAHLAILAAIRDVSKLVVKELTSWVIYSDEDRKFNKEITIGLIRSQLLNLAEYNVHMAKLLDAGRNKAATEFAISLIQTLLVNDSSVMSELHNLVDALAKLAARPGSPESLQHLVEVARNPAANATTFSSISVGKDDNTRQAREKKAPVPAASNKEDYNAVDPVEADPAGFREQVSMLFAEWYRICELPGANDAACAHYILQLQQSGLLKGDDMSDRFFRCLTELSVSHCLSSEVINSAPLQSPQQVHPLSFLAIDIYAKLVFSILKFFPVDQGSSKLLLLPKVLAVTVRIIQKDAEEKKVSFNPRPYFRLFINWLLDLGSMDPVFDGANFQILIAFANAFHAVQPLKVPGFRLVWVHFLYKGTLRVLLVLLHDFPEFLCDYHFSFCDVIPPSCIQMRNIILSAFPRNMRLPDPSTPNLKIDLLAEISQSPRILSEVDVALKTKQIKGDADEYLKTRQQGSSFLTELKQKLLLSPSDAVRAGTRHNVPLINSLVLYVGMQAIQQLQARTPPHGQSMASSVPLAVFLVGAALDIFQTLIMDLDTEGRYLFLNAIANQLRYPNNHTHYFSFILLYLFAESNQEIIQEQITRVLLERLIVNRPHPWGLLITFIELIKNPRYNFWSRSFTRCAPEIEKLFESVSRSCGGPKPVDESVVTGGISDNMH</sequence>
<gene>
    <name evidence="1" type="ORF">RHMOL_Rhmol01G0191300</name>
</gene>
<name>A0ACC0Q4H8_RHOML</name>
<keyword evidence="2" id="KW-1185">Reference proteome</keyword>
<accession>A0ACC0Q4H8</accession>
<reference evidence="1" key="1">
    <citation type="submission" date="2022-02" db="EMBL/GenBank/DDBJ databases">
        <title>Plant Genome Project.</title>
        <authorList>
            <person name="Zhang R.-G."/>
        </authorList>
    </citation>
    <scope>NUCLEOTIDE SEQUENCE</scope>
    <source>
        <strain evidence="1">AT1</strain>
    </source>
</reference>
<evidence type="ECO:0000313" key="2">
    <source>
        <dbReference type="Proteomes" id="UP001062846"/>
    </source>
</evidence>
<evidence type="ECO:0000313" key="1">
    <source>
        <dbReference type="EMBL" id="KAI8572346.1"/>
    </source>
</evidence>
<organism evidence="1 2">
    <name type="scientific">Rhododendron molle</name>
    <name type="common">Chinese azalea</name>
    <name type="synonym">Azalea mollis</name>
    <dbReference type="NCBI Taxonomy" id="49168"/>
    <lineage>
        <taxon>Eukaryota</taxon>
        <taxon>Viridiplantae</taxon>
        <taxon>Streptophyta</taxon>
        <taxon>Embryophyta</taxon>
        <taxon>Tracheophyta</taxon>
        <taxon>Spermatophyta</taxon>
        <taxon>Magnoliopsida</taxon>
        <taxon>eudicotyledons</taxon>
        <taxon>Gunneridae</taxon>
        <taxon>Pentapetalae</taxon>
        <taxon>asterids</taxon>
        <taxon>Ericales</taxon>
        <taxon>Ericaceae</taxon>
        <taxon>Ericoideae</taxon>
        <taxon>Rhodoreae</taxon>
        <taxon>Rhododendron</taxon>
    </lineage>
</organism>
<dbReference type="EMBL" id="CM046388">
    <property type="protein sequence ID" value="KAI8572346.1"/>
    <property type="molecule type" value="Genomic_DNA"/>
</dbReference>